<dbReference type="InParanoid" id="A0A3N0VK60"/>
<evidence type="ECO:0000313" key="4">
    <source>
        <dbReference type="EMBL" id="ROH93095.1"/>
    </source>
</evidence>
<evidence type="ECO:0000256" key="1">
    <source>
        <dbReference type="ARBA" id="ARBA00023015"/>
    </source>
</evidence>
<evidence type="ECO:0000256" key="2">
    <source>
        <dbReference type="ARBA" id="ARBA00023163"/>
    </source>
</evidence>
<dbReference type="AlphaFoldDB" id="A0A3N0VK60"/>
<accession>A0A3N0VK60</accession>
<dbReference type="PROSITE" id="PS01124">
    <property type="entry name" value="HTH_ARAC_FAMILY_2"/>
    <property type="match status" value="1"/>
</dbReference>
<organism evidence="4 5">
    <name type="scientific">Stagnimonas aquatica</name>
    <dbReference type="NCBI Taxonomy" id="2689987"/>
    <lineage>
        <taxon>Bacteria</taxon>
        <taxon>Pseudomonadati</taxon>
        <taxon>Pseudomonadota</taxon>
        <taxon>Gammaproteobacteria</taxon>
        <taxon>Nevskiales</taxon>
        <taxon>Nevskiaceae</taxon>
        <taxon>Stagnimonas</taxon>
    </lineage>
</organism>
<evidence type="ECO:0000313" key="5">
    <source>
        <dbReference type="Proteomes" id="UP000282106"/>
    </source>
</evidence>
<dbReference type="Gene3D" id="1.10.10.60">
    <property type="entry name" value="Homeodomain-like"/>
    <property type="match status" value="2"/>
</dbReference>
<dbReference type="InterPro" id="IPR018060">
    <property type="entry name" value="HTH_AraC"/>
</dbReference>
<protein>
    <submittedName>
        <fullName evidence="4">AraC family transcriptional regulator</fullName>
    </submittedName>
</protein>
<proteinExistence type="predicted"/>
<dbReference type="SMART" id="SM00342">
    <property type="entry name" value="HTH_ARAC"/>
    <property type="match status" value="1"/>
</dbReference>
<reference evidence="4 5" key="1">
    <citation type="submission" date="2018-10" db="EMBL/GenBank/DDBJ databases">
        <authorList>
            <person name="Chen W.-M."/>
        </authorList>
    </citation>
    <scope>NUCLEOTIDE SEQUENCE [LARGE SCALE GENOMIC DNA]</scope>
    <source>
        <strain evidence="4 5">THS-13</strain>
    </source>
</reference>
<comment type="caution">
    <text evidence="4">The sequence shown here is derived from an EMBL/GenBank/DDBJ whole genome shotgun (WGS) entry which is preliminary data.</text>
</comment>
<dbReference type="SUPFAM" id="SSF46689">
    <property type="entry name" value="Homeodomain-like"/>
    <property type="match status" value="2"/>
</dbReference>
<dbReference type="EMBL" id="RJVO01000001">
    <property type="protein sequence ID" value="ROH93095.1"/>
    <property type="molecule type" value="Genomic_DNA"/>
</dbReference>
<sequence length="314" mass="33913">MFDPPPSPGPSRLLGLLGEMLPAAGVFNTALEEVTLARAERAFVKAPVLYEPKLMFICQGRKRGFFGEQTLVFDARRYLVAAVPLPFECETEASVEEPLLAVGITIKLPVAAELILALDGLGARAAVPPLGIATAAMDAGMEDSLLRLLMALRSPVEARLLGPGIVREILYRMLTGEQGAAIAGALVHHSHCGRIGRALRRIHAEYAADLDVSRLAEEAGMGVAAFHSHFKQVTRTSPIQYLKTTRLHKARLLMAHEGLSASTAAGRVGYESASQFSREFKRFFGSTPREEAERMKSVLVPTAAVSPYVSVQVQ</sequence>
<dbReference type="Proteomes" id="UP000282106">
    <property type="component" value="Unassembled WGS sequence"/>
</dbReference>
<dbReference type="Pfam" id="PF12833">
    <property type="entry name" value="HTH_18"/>
    <property type="match status" value="1"/>
</dbReference>
<dbReference type="GO" id="GO:0043565">
    <property type="term" value="F:sequence-specific DNA binding"/>
    <property type="evidence" value="ECO:0007669"/>
    <property type="project" value="InterPro"/>
</dbReference>
<dbReference type="RefSeq" id="WP_123209947.1">
    <property type="nucleotide sequence ID" value="NZ_RJVO01000001.1"/>
</dbReference>
<dbReference type="PANTHER" id="PTHR43436:SF2">
    <property type="entry name" value="ARAC_XYLS FAMILY TRANSCRIPTIONAL REGULATOR"/>
    <property type="match status" value="1"/>
</dbReference>
<keyword evidence="5" id="KW-1185">Reference proteome</keyword>
<dbReference type="FunCoup" id="A0A3N0VK60">
    <property type="interactions" value="20"/>
</dbReference>
<feature type="domain" description="HTH araC/xylS-type" evidence="3">
    <location>
        <begin position="196"/>
        <end position="294"/>
    </location>
</feature>
<dbReference type="InterPro" id="IPR009057">
    <property type="entry name" value="Homeodomain-like_sf"/>
</dbReference>
<gene>
    <name evidence="4" type="ORF">ED208_00740</name>
</gene>
<keyword evidence="2" id="KW-0804">Transcription</keyword>
<dbReference type="GO" id="GO:0003700">
    <property type="term" value="F:DNA-binding transcription factor activity"/>
    <property type="evidence" value="ECO:0007669"/>
    <property type="project" value="InterPro"/>
</dbReference>
<evidence type="ECO:0000259" key="3">
    <source>
        <dbReference type="PROSITE" id="PS01124"/>
    </source>
</evidence>
<dbReference type="InterPro" id="IPR009594">
    <property type="entry name" value="Tscrpt_reg_HTH_AraC_N"/>
</dbReference>
<name>A0A3N0VK60_9GAMM</name>
<dbReference type="Pfam" id="PF06719">
    <property type="entry name" value="AraC_N"/>
    <property type="match status" value="1"/>
</dbReference>
<keyword evidence="1" id="KW-0805">Transcription regulation</keyword>
<dbReference type="PANTHER" id="PTHR43436">
    <property type="entry name" value="ARAC-FAMILY TRANSCRIPTIONAL REGULATOR"/>
    <property type="match status" value="1"/>
</dbReference>